<evidence type="ECO:0000259" key="1">
    <source>
        <dbReference type="Pfam" id="PF09995"/>
    </source>
</evidence>
<dbReference type="Pfam" id="PF09995">
    <property type="entry name" value="MPAB_Lcp_cat"/>
    <property type="match status" value="1"/>
</dbReference>
<dbReference type="RefSeq" id="WP_253854073.1">
    <property type="nucleotide sequence ID" value="NZ_BAAALM010000002.1"/>
</dbReference>
<accession>A0ABN1V449</accession>
<dbReference type="PANTHER" id="PTHR36151:SF3">
    <property type="entry name" value="ER-BOUND OXYGENASE MPAB_MPAB'_RUBBER OXYGENASE CATALYTIC DOMAIN-CONTAINING PROTEIN"/>
    <property type="match status" value="1"/>
</dbReference>
<organism evidence="2 3">
    <name type="scientific">Prauserella alba</name>
    <dbReference type="NCBI Taxonomy" id="176898"/>
    <lineage>
        <taxon>Bacteria</taxon>
        <taxon>Bacillati</taxon>
        <taxon>Actinomycetota</taxon>
        <taxon>Actinomycetes</taxon>
        <taxon>Pseudonocardiales</taxon>
        <taxon>Pseudonocardiaceae</taxon>
        <taxon>Prauserella</taxon>
    </lineage>
</organism>
<reference evidence="2 3" key="1">
    <citation type="journal article" date="2019" name="Int. J. Syst. Evol. Microbiol.">
        <title>The Global Catalogue of Microorganisms (GCM) 10K type strain sequencing project: providing services to taxonomists for standard genome sequencing and annotation.</title>
        <authorList>
            <consortium name="The Broad Institute Genomics Platform"/>
            <consortium name="The Broad Institute Genome Sequencing Center for Infectious Disease"/>
            <person name="Wu L."/>
            <person name="Ma J."/>
        </authorList>
    </citation>
    <scope>NUCLEOTIDE SEQUENCE [LARGE SCALE GENOMIC DNA]</scope>
    <source>
        <strain evidence="2 3">JCM 13022</strain>
    </source>
</reference>
<proteinExistence type="predicted"/>
<dbReference type="EMBL" id="BAAALM010000002">
    <property type="protein sequence ID" value="GAA1193985.1"/>
    <property type="molecule type" value="Genomic_DNA"/>
</dbReference>
<sequence length="295" mass="32747">MVETSASDATTLPGSGSVTWQRFGVAPGALLAGTGLLLQVAHPVVGRGVLDHSEFKQHPWKRAWGTHLSTLRFVYGMGGGAHAEGDRLIELHRDIKGVDDEGRRYHALNPEAYAWVHATLAKFMVDTAAWFCEPMTRAELDEMWREWRAIGLALGLKAHHLPADWAGAETYFDETVRDRLESNRSTTDVLEALTHPQRPSRFLPTPLWNAGIAPAANLVRLTTVGTLPPPLRERLGLEWTGADRRKLERLAAVVRATHRRAPEPLRYSPSAYWLIVRGRRAARRGTCAHDAARAA</sequence>
<dbReference type="Proteomes" id="UP001500467">
    <property type="component" value="Unassembled WGS sequence"/>
</dbReference>
<comment type="caution">
    <text evidence="2">The sequence shown here is derived from an EMBL/GenBank/DDBJ whole genome shotgun (WGS) entry which is preliminary data.</text>
</comment>
<protein>
    <submittedName>
        <fullName evidence="2">Oxygenase MpaB family protein</fullName>
    </submittedName>
</protein>
<evidence type="ECO:0000313" key="2">
    <source>
        <dbReference type="EMBL" id="GAA1193985.1"/>
    </source>
</evidence>
<feature type="domain" description="ER-bound oxygenase mpaB/mpaB'/Rubber oxygenase catalytic" evidence="1">
    <location>
        <begin position="20"/>
        <end position="256"/>
    </location>
</feature>
<gene>
    <name evidence="2" type="ORF">GCM10009675_05930</name>
</gene>
<dbReference type="PANTHER" id="PTHR36151">
    <property type="entry name" value="BLR2777 PROTEIN"/>
    <property type="match status" value="1"/>
</dbReference>
<evidence type="ECO:0000313" key="3">
    <source>
        <dbReference type="Proteomes" id="UP001500467"/>
    </source>
</evidence>
<keyword evidence="3" id="KW-1185">Reference proteome</keyword>
<dbReference type="InterPro" id="IPR018713">
    <property type="entry name" value="MPAB/Lcp_cat_dom"/>
</dbReference>
<name>A0ABN1V449_9PSEU</name>